<proteinExistence type="predicted"/>
<evidence type="ECO:0000256" key="3">
    <source>
        <dbReference type="SAM" id="Phobius"/>
    </source>
</evidence>
<organism evidence="5 6">
    <name type="scientific">Meripilus lineatus</name>
    <dbReference type="NCBI Taxonomy" id="2056292"/>
    <lineage>
        <taxon>Eukaryota</taxon>
        <taxon>Fungi</taxon>
        <taxon>Dikarya</taxon>
        <taxon>Basidiomycota</taxon>
        <taxon>Agaricomycotina</taxon>
        <taxon>Agaricomycetes</taxon>
        <taxon>Polyporales</taxon>
        <taxon>Meripilaceae</taxon>
        <taxon>Meripilus</taxon>
    </lineage>
</organism>
<feature type="domain" description="Yeast cell wall synthesis Kre9/Knh1-like N-terminal" evidence="4">
    <location>
        <begin position="37"/>
        <end position="95"/>
    </location>
</feature>
<keyword evidence="3" id="KW-0472">Membrane</keyword>
<reference evidence="5" key="1">
    <citation type="submission" date="2022-07" db="EMBL/GenBank/DDBJ databases">
        <title>Genome Sequence of Physisporinus lineatus.</title>
        <authorList>
            <person name="Buettner E."/>
        </authorList>
    </citation>
    <scope>NUCLEOTIDE SEQUENCE</scope>
    <source>
        <strain evidence="5">VT162</strain>
    </source>
</reference>
<feature type="compositionally biased region" description="Polar residues" evidence="2">
    <location>
        <begin position="486"/>
        <end position="497"/>
    </location>
</feature>
<evidence type="ECO:0000256" key="2">
    <source>
        <dbReference type="SAM" id="MobiDB-lite"/>
    </source>
</evidence>
<evidence type="ECO:0000256" key="1">
    <source>
        <dbReference type="ARBA" id="ARBA00022729"/>
    </source>
</evidence>
<dbReference type="EMBL" id="JANAWD010000500">
    <property type="protein sequence ID" value="KAJ3478576.1"/>
    <property type="molecule type" value="Genomic_DNA"/>
</dbReference>
<evidence type="ECO:0000259" key="4">
    <source>
        <dbReference type="Pfam" id="PF10342"/>
    </source>
</evidence>
<dbReference type="InterPro" id="IPR018466">
    <property type="entry name" value="Kre9/Knh1-like_N"/>
</dbReference>
<accession>A0AAD5YF06</accession>
<feature type="compositionally biased region" description="Basic and acidic residues" evidence="2">
    <location>
        <begin position="310"/>
        <end position="324"/>
    </location>
</feature>
<dbReference type="Pfam" id="PF10342">
    <property type="entry name" value="Kre9_KNH"/>
    <property type="match status" value="1"/>
</dbReference>
<keyword evidence="6" id="KW-1185">Reference proteome</keyword>
<protein>
    <recommendedName>
        <fullName evidence="4">Yeast cell wall synthesis Kre9/Knh1-like N-terminal domain-containing protein</fullName>
    </recommendedName>
</protein>
<feature type="region of interest" description="Disordered" evidence="2">
    <location>
        <begin position="1"/>
        <end position="29"/>
    </location>
</feature>
<keyword evidence="1" id="KW-0732">Signal</keyword>
<feature type="region of interest" description="Disordered" evidence="2">
    <location>
        <begin position="302"/>
        <end position="358"/>
    </location>
</feature>
<feature type="region of interest" description="Disordered" evidence="2">
    <location>
        <begin position="486"/>
        <end position="508"/>
    </location>
</feature>
<feature type="compositionally biased region" description="Basic and acidic residues" evidence="2">
    <location>
        <begin position="341"/>
        <end position="350"/>
    </location>
</feature>
<sequence>MSSIRARGTTGFRMGHAVPHHHATKRDSCSTGGFYKSPSAGQSIPAGTPFNITWDTSCLDTKAVDIYLYAPAGHNPRIHLWENVNFGLGSYQTTLYPQWWNSTASVQLQFAILPSGTPPFLATLPAGPMFQGTYSNSSGGVTQAAVGGAIEQVNNFPAKPSLSKGKVAAAVLFPIIIVLALIGAAYVKMSRARGKDERKQYSEALDKRMSTISTNWNSITPAGATAAIRNSMAVGESGRGSSGFSFGAIRPASSAPIEDGGQAGIGSAGFAGRGIDTTTPQMTQLRSGLRNPVNTGERVSRVSFAADTRPSGESRRTQYRDSRVSRTSRAFHTGHVPPLPDRQEASDHDTMSPTQTFGPLTLTAEDIQARMAGKEVPRPSVDEVLPALAMMRTGEAGQSNDDLLIKPQTPTPPLPALPPAAQIHKTSVVGAMPMQAMPGSMMSPDDMLRAYAERRAVVSPPPTGNGPAMPLPAANYNGNGMRVLYSPSTPDSNSSATVVAGTPASPESAYSNLNRKSVAMTVGSRYDDEDAYVGTAA</sequence>
<name>A0AAD5YF06_9APHY</name>
<evidence type="ECO:0000313" key="5">
    <source>
        <dbReference type="EMBL" id="KAJ3478576.1"/>
    </source>
</evidence>
<comment type="caution">
    <text evidence="5">The sequence shown here is derived from an EMBL/GenBank/DDBJ whole genome shotgun (WGS) entry which is preliminary data.</text>
</comment>
<keyword evidence="3" id="KW-1133">Transmembrane helix</keyword>
<keyword evidence="3" id="KW-0812">Transmembrane</keyword>
<gene>
    <name evidence="5" type="ORF">NLI96_g9654</name>
</gene>
<dbReference type="AlphaFoldDB" id="A0AAD5YF06"/>
<dbReference type="Proteomes" id="UP001212997">
    <property type="component" value="Unassembled WGS sequence"/>
</dbReference>
<evidence type="ECO:0000313" key="6">
    <source>
        <dbReference type="Proteomes" id="UP001212997"/>
    </source>
</evidence>
<feature type="transmembrane region" description="Helical" evidence="3">
    <location>
        <begin position="167"/>
        <end position="187"/>
    </location>
</feature>